<dbReference type="Proteomes" id="UP000217780">
    <property type="component" value="Unassembled WGS sequence"/>
</dbReference>
<proteinExistence type="predicted"/>
<reference evidence="2 3" key="1">
    <citation type="submission" date="2017-08" db="EMBL/GenBank/DDBJ databases">
        <title>WGS of Clinical strains of the CDC Group NO-1 linked to zoonotic infections in humans.</title>
        <authorList>
            <person name="Bernier A.-M."/>
            <person name="Bernard K."/>
        </authorList>
    </citation>
    <scope>NUCLEOTIDE SEQUENCE [LARGE SCALE GENOMIC DNA]</scope>
    <source>
        <strain evidence="2 3">NML91-0035</strain>
    </source>
</reference>
<name>A0A2A2T1N1_9BURK</name>
<protein>
    <submittedName>
        <fullName evidence="2">Uncharacterized protein</fullName>
    </submittedName>
</protein>
<dbReference type="AlphaFoldDB" id="A0A2A2T1N1"/>
<evidence type="ECO:0000313" key="3">
    <source>
        <dbReference type="Proteomes" id="UP000217780"/>
    </source>
</evidence>
<sequence>MILYLMLFWQMAGPAWAQAGGAVCAEVKIVIEQKLSLERQAFDARMVITNGLPDQKLQDVHVELLFMDGNL</sequence>
<organism evidence="2 3">
    <name type="scientific">Vandammella animalimorsus</name>
    <dbReference type="NCBI Taxonomy" id="2029117"/>
    <lineage>
        <taxon>Bacteria</taxon>
        <taxon>Pseudomonadati</taxon>
        <taxon>Pseudomonadota</taxon>
        <taxon>Betaproteobacteria</taxon>
        <taxon>Burkholderiales</taxon>
        <taxon>Comamonadaceae</taxon>
        <taxon>Vandammella</taxon>
    </lineage>
</organism>
<dbReference type="EMBL" id="NTBI01000022">
    <property type="protein sequence ID" value="PAX15350.1"/>
    <property type="molecule type" value="Genomic_DNA"/>
</dbReference>
<evidence type="ECO:0000256" key="1">
    <source>
        <dbReference type="SAM" id="SignalP"/>
    </source>
</evidence>
<feature type="chain" id="PRO_5012991384" evidence="1">
    <location>
        <begin position="18"/>
        <end position="71"/>
    </location>
</feature>
<accession>A0A2A2T1N1</accession>
<evidence type="ECO:0000313" key="2">
    <source>
        <dbReference type="EMBL" id="PAX15350.1"/>
    </source>
</evidence>
<gene>
    <name evidence="2" type="ORF">CLI92_14495</name>
</gene>
<comment type="caution">
    <text evidence="2">The sequence shown here is derived from an EMBL/GenBank/DDBJ whole genome shotgun (WGS) entry which is preliminary data.</text>
</comment>
<feature type="signal peptide" evidence="1">
    <location>
        <begin position="1"/>
        <end position="17"/>
    </location>
</feature>
<keyword evidence="1" id="KW-0732">Signal</keyword>